<proteinExistence type="predicted"/>
<dbReference type="EMBL" id="CP121756">
    <property type="protein sequence ID" value="XRL90571.1"/>
    <property type="molecule type" value="Genomic_DNA"/>
</dbReference>
<gene>
    <name evidence="1" type="ORF">P5658_25940</name>
</gene>
<sequence>MRDQVGVMVPAGIAVGIQNGIGTVQRAMATVSDAMYIEQKDMNLAYDTSISRSDLGTVRKELSADVKNLELPERTIIIEMDSKKVGQGVEKPVTDAQRRSNARRVRFN</sequence>
<reference evidence="1" key="1">
    <citation type="submission" date="2025-02" db="EMBL/GenBank/DDBJ databases">
        <title>Complete genome sequences of 52 Bacillus and Priestia strains isolated from West-African fermentations and 26 reference strains from the DSMZ collection.</title>
        <authorList>
            <person name="Wiedenbein E.S."/>
            <person name="Canoy T.S."/>
            <person name="Hui Y."/>
            <person name="Parkouda C."/>
            <person name="Dawende C."/>
            <person name="Ametefe E."/>
            <person name="Jespersen L."/>
            <person name="Nielsen D.S."/>
        </authorList>
    </citation>
    <scope>NUCLEOTIDE SEQUENCE</scope>
    <source>
        <strain evidence="1">PRO122</strain>
    </source>
</reference>
<accession>A0AC62A141</accession>
<protein>
    <submittedName>
        <fullName evidence="1">Uncharacterized protein</fullName>
    </submittedName>
</protein>
<organism evidence="1 2">
    <name type="scientific">Bacillus subtilis</name>
    <dbReference type="NCBI Taxonomy" id="1423"/>
    <lineage>
        <taxon>Bacteria</taxon>
        <taxon>Bacillati</taxon>
        <taxon>Bacillota</taxon>
        <taxon>Bacilli</taxon>
        <taxon>Bacillales</taxon>
        <taxon>Bacillaceae</taxon>
        <taxon>Bacillus</taxon>
    </lineage>
</organism>
<name>A0AC62A141_BACIU</name>
<evidence type="ECO:0000313" key="1">
    <source>
        <dbReference type="EMBL" id="XRL90571.1"/>
    </source>
</evidence>
<evidence type="ECO:0000313" key="2">
    <source>
        <dbReference type="Proteomes" id="UP001217185"/>
    </source>
</evidence>
<dbReference type="Proteomes" id="UP001217185">
    <property type="component" value="Chromosome"/>
</dbReference>